<sequence length="264" mass="27709">MLRTVYTKSLRDQRRGLLGWSIGVVLLVLLESAIWPTFSDMSGMQEFLNNYPEAMRTLFNLEEFTTGTGFLNAELFSMLLPILFMVFAIGRGARGIAGEEERGTLEVLLVNGVSPIRLTLEQAAVVVTAVAVLGSVLFGSLVVCSAIFGLGVTVGAAASGALSMMLLGIEFGLLAVAIGAATGRRVLALGVASVLAVAAYVLYVASKLVTAVQPWGPWSPFHQAVADGPMGAGLPLSYLWLAAAGICCVLAALPIFDRRDIAGS</sequence>
<proteinExistence type="predicted"/>
<feature type="transmembrane region" description="Helical" evidence="1">
    <location>
        <begin position="186"/>
        <end position="205"/>
    </location>
</feature>
<keyword evidence="3" id="KW-1185">Reference proteome</keyword>
<feature type="transmembrane region" description="Helical" evidence="1">
    <location>
        <begin position="154"/>
        <end position="179"/>
    </location>
</feature>
<keyword evidence="1" id="KW-0812">Transmembrane</keyword>
<organism evidence="2 3">
    <name type="scientific">Nocardia vulneris</name>
    <dbReference type="NCBI Taxonomy" id="1141657"/>
    <lineage>
        <taxon>Bacteria</taxon>
        <taxon>Bacillati</taxon>
        <taxon>Actinomycetota</taxon>
        <taxon>Actinomycetes</taxon>
        <taxon>Mycobacteriales</taxon>
        <taxon>Nocardiaceae</taxon>
        <taxon>Nocardia</taxon>
    </lineage>
</organism>
<feature type="transmembrane region" description="Helical" evidence="1">
    <location>
        <begin position="69"/>
        <end position="89"/>
    </location>
</feature>
<evidence type="ECO:0000313" key="3">
    <source>
        <dbReference type="Proteomes" id="UP000031364"/>
    </source>
</evidence>
<dbReference type="EMBL" id="JNFP01000031">
    <property type="protein sequence ID" value="KIA62495.1"/>
    <property type="molecule type" value="Genomic_DNA"/>
</dbReference>
<feature type="transmembrane region" description="Helical" evidence="1">
    <location>
        <begin position="238"/>
        <end position="256"/>
    </location>
</feature>
<evidence type="ECO:0000313" key="2">
    <source>
        <dbReference type="EMBL" id="KIA62495.1"/>
    </source>
</evidence>
<dbReference type="RefSeq" id="WP_043675007.1">
    <property type="nucleotide sequence ID" value="NZ_BDCI01000039.1"/>
</dbReference>
<dbReference type="PANTHER" id="PTHR43471:SF12">
    <property type="entry name" value="HYPOTHETICAL MEMBRANE PROTEIN, CONSERVED"/>
    <property type="match status" value="1"/>
</dbReference>
<feature type="transmembrane region" description="Helical" evidence="1">
    <location>
        <begin position="123"/>
        <end position="148"/>
    </location>
</feature>
<gene>
    <name evidence="2" type="ORF">FG87_24760</name>
</gene>
<dbReference type="PANTHER" id="PTHR43471">
    <property type="entry name" value="ABC TRANSPORTER PERMEASE"/>
    <property type="match status" value="1"/>
</dbReference>
<accession>A0ABR4ZAW5</accession>
<evidence type="ECO:0008006" key="4">
    <source>
        <dbReference type="Google" id="ProtNLM"/>
    </source>
</evidence>
<name>A0ABR4ZAW5_9NOCA</name>
<dbReference type="Proteomes" id="UP000031364">
    <property type="component" value="Unassembled WGS sequence"/>
</dbReference>
<protein>
    <recommendedName>
        <fullName evidence="4">ABC transporter permease</fullName>
    </recommendedName>
</protein>
<keyword evidence="1" id="KW-1133">Transmembrane helix</keyword>
<comment type="caution">
    <text evidence="2">The sequence shown here is derived from an EMBL/GenBank/DDBJ whole genome shotgun (WGS) entry which is preliminary data.</text>
</comment>
<feature type="transmembrane region" description="Helical" evidence="1">
    <location>
        <begin position="17"/>
        <end position="38"/>
    </location>
</feature>
<evidence type="ECO:0000256" key="1">
    <source>
        <dbReference type="SAM" id="Phobius"/>
    </source>
</evidence>
<keyword evidence="1" id="KW-0472">Membrane</keyword>
<reference evidence="2 3" key="1">
    <citation type="journal article" date="2014" name="Int. J. Syst. Evol. Microbiol.">
        <title>Nocardia vulneris sp. nov., isolated from wounds of human patients in North America.</title>
        <authorList>
            <person name="Lasker B.A."/>
            <person name="Bell M."/>
            <person name="Klenk H.P."/>
            <person name="Sproer C."/>
            <person name="Schumann C."/>
            <person name="Schumann P."/>
            <person name="Brown J.M."/>
        </authorList>
    </citation>
    <scope>NUCLEOTIDE SEQUENCE [LARGE SCALE GENOMIC DNA]</scope>
    <source>
        <strain evidence="2 3">W9851</strain>
    </source>
</reference>